<dbReference type="InterPro" id="IPR029526">
    <property type="entry name" value="PGBD"/>
</dbReference>
<keyword evidence="3" id="KW-1185">Reference proteome</keyword>
<feature type="non-terminal residue" evidence="2">
    <location>
        <position position="86"/>
    </location>
</feature>
<dbReference type="PANTHER" id="PTHR46599:SF3">
    <property type="entry name" value="PIGGYBAC TRANSPOSABLE ELEMENT-DERIVED PROTEIN 4"/>
    <property type="match status" value="1"/>
</dbReference>
<dbReference type="PANTHER" id="PTHR46599">
    <property type="entry name" value="PIGGYBAC TRANSPOSABLE ELEMENT-DERIVED PROTEIN 4"/>
    <property type="match status" value="1"/>
</dbReference>
<feature type="domain" description="PiggyBac transposable element-derived protein" evidence="1">
    <location>
        <begin position="2"/>
        <end position="83"/>
    </location>
</feature>
<gene>
    <name evidence="2" type="ORF">PHPALM_3849</name>
</gene>
<evidence type="ECO:0000313" key="2">
    <source>
        <dbReference type="EMBL" id="POM78599.1"/>
    </source>
</evidence>
<sequence length="86" mass="9847">MFMPDKSHRYGSKMFMTCDSKTAYCHRFDIYVGKMKAREDQADAFDHKTGAAAVITIDRFYSSIPLDIELLSMHVYVIGTIMTGRL</sequence>
<reference evidence="2 3" key="1">
    <citation type="journal article" date="2017" name="Genome Biol. Evol.">
        <title>Phytophthora megakarya and P. palmivora, closely related causal agents of cacao black pod rot, underwent increases in genome sizes and gene numbers by different mechanisms.</title>
        <authorList>
            <person name="Ali S.S."/>
            <person name="Shao J."/>
            <person name="Lary D.J."/>
            <person name="Kronmiller B."/>
            <person name="Shen D."/>
            <person name="Strem M.D."/>
            <person name="Amoako-Attah I."/>
            <person name="Akrofi A.Y."/>
            <person name="Begoude B.A."/>
            <person name="Ten Hoopen G.M."/>
            <person name="Coulibaly K."/>
            <person name="Kebe B.I."/>
            <person name="Melnick R.L."/>
            <person name="Guiltinan M.J."/>
            <person name="Tyler B.M."/>
            <person name="Meinhardt L.W."/>
            <person name="Bailey B.A."/>
        </authorList>
    </citation>
    <scope>NUCLEOTIDE SEQUENCE [LARGE SCALE GENOMIC DNA]</scope>
    <source>
        <strain evidence="3">sbr112.9</strain>
    </source>
</reference>
<evidence type="ECO:0000313" key="3">
    <source>
        <dbReference type="Proteomes" id="UP000237271"/>
    </source>
</evidence>
<protein>
    <recommendedName>
        <fullName evidence="1">PiggyBac transposable element-derived protein domain-containing protein</fullName>
    </recommendedName>
</protein>
<evidence type="ECO:0000259" key="1">
    <source>
        <dbReference type="Pfam" id="PF13843"/>
    </source>
</evidence>
<proteinExistence type="predicted"/>
<dbReference type="Pfam" id="PF13843">
    <property type="entry name" value="DDE_Tnp_1_7"/>
    <property type="match status" value="1"/>
</dbReference>
<dbReference type="EMBL" id="NCKW01001958">
    <property type="protein sequence ID" value="POM78599.1"/>
    <property type="molecule type" value="Genomic_DNA"/>
</dbReference>
<dbReference type="OrthoDB" id="128687at2759"/>
<dbReference type="Proteomes" id="UP000237271">
    <property type="component" value="Unassembled WGS sequence"/>
</dbReference>
<comment type="caution">
    <text evidence="2">The sequence shown here is derived from an EMBL/GenBank/DDBJ whole genome shotgun (WGS) entry which is preliminary data.</text>
</comment>
<dbReference type="AlphaFoldDB" id="A0A2P4YLI5"/>
<organism evidence="2 3">
    <name type="scientific">Phytophthora palmivora</name>
    <dbReference type="NCBI Taxonomy" id="4796"/>
    <lineage>
        <taxon>Eukaryota</taxon>
        <taxon>Sar</taxon>
        <taxon>Stramenopiles</taxon>
        <taxon>Oomycota</taxon>
        <taxon>Peronosporomycetes</taxon>
        <taxon>Peronosporales</taxon>
        <taxon>Peronosporaceae</taxon>
        <taxon>Phytophthora</taxon>
    </lineage>
</organism>
<name>A0A2P4YLI5_9STRA</name>
<accession>A0A2P4YLI5</accession>